<evidence type="ECO:0000256" key="13">
    <source>
        <dbReference type="ARBA" id="ARBA00031251"/>
    </source>
</evidence>
<reference evidence="16 17" key="1">
    <citation type="submission" date="2016-10" db="EMBL/GenBank/DDBJ databases">
        <authorList>
            <person name="de Groot N.N."/>
        </authorList>
    </citation>
    <scope>NUCLEOTIDE SEQUENCE [LARGE SCALE GENOMIC DNA]</scope>
    <source>
        <strain evidence="16 17">CGMCC 4.1877</strain>
    </source>
</reference>
<keyword evidence="9 16" id="KW-0418">Kinase</keyword>
<evidence type="ECO:0000256" key="5">
    <source>
        <dbReference type="ARBA" id="ARBA00013882"/>
    </source>
</evidence>
<evidence type="ECO:0000256" key="4">
    <source>
        <dbReference type="ARBA" id="ARBA00011962"/>
    </source>
</evidence>
<keyword evidence="11" id="KW-0320">Glycogen biosynthesis</keyword>
<proteinExistence type="inferred from homology"/>
<dbReference type="AlphaFoldDB" id="A0A1I5AZA3"/>
<dbReference type="SUPFAM" id="SSF56112">
    <property type="entry name" value="Protein kinase-like (PK-like)"/>
    <property type="match status" value="1"/>
</dbReference>
<dbReference type="GO" id="GO:0005978">
    <property type="term" value="P:glycogen biosynthetic process"/>
    <property type="evidence" value="ECO:0007669"/>
    <property type="project" value="UniProtKB-UniPathway"/>
</dbReference>
<keyword evidence="7" id="KW-0808">Transferase</keyword>
<dbReference type="Pfam" id="PF18085">
    <property type="entry name" value="Mak_N_cap"/>
    <property type="match status" value="1"/>
</dbReference>
<dbReference type="STRING" id="260086.SAMN05216207_10197"/>
<sequence length="455" mass="48078">MGPTGASDHLTELPELLRGWLPGRRWFAEKGRPLQGIRIASRIALPPPDGLTGLDVVVLAVSFADGPDRHYQLHLARGTGAPPDAAVIGTVGGETLHDGLHDPAVTAWILRAIAEGTSVDGLSFVPEPGSVLPLEETGRVVDAEQSNTSVRWGQRSILKIYRRLSPGPNPDLELHRALRAAGSTSVAALQGGIEGTLDGEPATYGLLQEFAAGSEDGWERAVAAVRDGTDFTADARALGTALADVHLALRDELGTTEADPAGMARYWTARLDHVAAQVPVLAPHVPAVRAVYDDVAALGAPVPVQRVHGDLHLGQTLRRPGGDWLIIDFEGEPAATPAERRAPDAAVRDVVGMLFSFDYAAFHHLLTRSDTPGAGLGSNTPGSRAARDWSAAARDAFCAGYAARTGSDPRGQAALLRAYELDKAVYQVLYETRSRPTWLPIPLAAIARSTSGPSA</sequence>
<comment type="subunit">
    <text evidence="3">Monomer.</text>
</comment>
<comment type="catalytic activity">
    <reaction evidence="14">
        <text>D-maltose + ATP = alpha-maltose 1-phosphate + ADP + H(+)</text>
        <dbReference type="Rhea" id="RHEA:31915"/>
        <dbReference type="ChEBI" id="CHEBI:15378"/>
        <dbReference type="ChEBI" id="CHEBI:17306"/>
        <dbReference type="ChEBI" id="CHEBI:30616"/>
        <dbReference type="ChEBI" id="CHEBI:63576"/>
        <dbReference type="ChEBI" id="CHEBI:456216"/>
        <dbReference type="EC" id="2.7.1.175"/>
    </reaction>
</comment>
<accession>A0A1I5AZA3</accession>
<keyword evidence="17" id="KW-1185">Reference proteome</keyword>
<comment type="similarity">
    <text evidence="2">Belongs to the aminoglycoside phosphotransferase family.</text>
</comment>
<dbReference type="EC" id="2.7.1.175" evidence="4"/>
<dbReference type="RefSeq" id="WP_093345413.1">
    <property type="nucleotide sequence ID" value="NZ_FOUY01000019.1"/>
</dbReference>
<evidence type="ECO:0000256" key="1">
    <source>
        <dbReference type="ARBA" id="ARBA00004964"/>
    </source>
</evidence>
<evidence type="ECO:0000256" key="9">
    <source>
        <dbReference type="ARBA" id="ARBA00022777"/>
    </source>
</evidence>
<keyword evidence="8" id="KW-0547">Nucleotide-binding</keyword>
<dbReference type="OrthoDB" id="3787729at2"/>
<evidence type="ECO:0000256" key="11">
    <source>
        <dbReference type="ARBA" id="ARBA00023056"/>
    </source>
</evidence>
<evidence type="ECO:0000256" key="6">
    <source>
        <dbReference type="ARBA" id="ARBA00022600"/>
    </source>
</evidence>
<dbReference type="GO" id="GO:0005524">
    <property type="term" value="F:ATP binding"/>
    <property type="evidence" value="ECO:0007669"/>
    <property type="project" value="UniProtKB-KW"/>
</dbReference>
<keyword evidence="12" id="KW-0119">Carbohydrate metabolism</keyword>
<evidence type="ECO:0000256" key="10">
    <source>
        <dbReference type="ARBA" id="ARBA00022840"/>
    </source>
</evidence>
<organism evidence="16 17">
    <name type="scientific">Pseudonocardia ammonioxydans</name>
    <dbReference type="NCBI Taxonomy" id="260086"/>
    <lineage>
        <taxon>Bacteria</taxon>
        <taxon>Bacillati</taxon>
        <taxon>Actinomycetota</taxon>
        <taxon>Actinomycetes</taxon>
        <taxon>Pseudonocardiales</taxon>
        <taxon>Pseudonocardiaceae</taxon>
        <taxon>Pseudonocardia</taxon>
    </lineage>
</organism>
<evidence type="ECO:0000256" key="8">
    <source>
        <dbReference type="ARBA" id="ARBA00022741"/>
    </source>
</evidence>
<gene>
    <name evidence="16" type="ORF">SAMN05216207_10197</name>
</gene>
<evidence type="ECO:0000256" key="14">
    <source>
        <dbReference type="ARBA" id="ARBA00049067"/>
    </source>
</evidence>
<dbReference type="InterPro" id="IPR011009">
    <property type="entry name" value="Kinase-like_dom_sf"/>
</dbReference>
<protein>
    <recommendedName>
        <fullName evidence="5">Maltokinase</fullName>
        <ecNumber evidence="4">2.7.1.175</ecNumber>
    </recommendedName>
    <alternativeName>
        <fullName evidence="13">Maltose-1-phosphate synthase</fullName>
    </alternativeName>
</protein>
<keyword evidence="10" id="KW-0067">ATP-binding</keyword>
<evidence type="ECO:0000256" key="12">
    <source>
        <dbReference type="ARBA" id="ARBA00023277"/>
    </source>
</evidence>
<evidence type="ECO:0000313" key="17">
    <source>
        <dbReference type="Proteomes" id="UP000199614"/>
    </source>
</evidence>
<dbReference type="UniPathway" id="UPA00164"/>
<dbReference type="InterPro" id="IPR040999">
    <property type="entry name" value="Mak_N_cap"/>
</dbReference>
<dbReference type="Gene3D" id="3.90.1200.10">
    <property type="match status" value="1"/>
</dbReference>
<comment type="pathway">
    <text evidence="1">Glycan biosynthesis; glycogen biosynthesis.</text>
</comment>
<keyword evidence="6" id="KW-0321">Glycogen metabolism</keyword>
<evidence type="ECO:0000256" key="7">
    <source>
        <dbReference type="ARBA" id="ARBA00022679"/>
    </source>
</evidence>
<evidence type="ECO:0000313" key="16">
    <source>
        <dbReference type="EMBL" id="SFN67785.1"/>
    </source>
</evidence>
<dbReference type="EMBL" id="FOUY01000019">
    <property type="protein sequence ID" value="SFN67785.1"/>
    <property type="molecule type" value="Genomic_DNA"/>
</dbReference>
<feature type="domain" description="Maltokinase N-terminal cap" evidence="15">
    <location>
        <begin position="20"/>
        <end position="102"/>
    </location>
</feature>
<dbReference type="Proteomes" id="UP000199614">
    <property type="component" value="Unassembled WGS sequence"/>
</dbReference>
<evidence type="ECO:0000256" key="3">
    <source>
        <dbReference type="ARBA" id="ARBA00011245"/>
    </source>
</evidence>
<dbReference type="GO" id="GO:0016301">
    <property type="term" value="F:kinase activity"/>
    <property type="evidence" value="ECO:0007669"/>
    <property type="project" value="UniProtKB-KW"/>
</dbReference>
<evidence type="ECO:0000259" key="15">
    <source>
        <dbReference type="Pfam" id="PF18085"/>
    </source>
</evidence>
<name>A0A1I5AZA3_PSUAM</name>
<evidence type="ECO:0000256" key="2">
    <source>
        <dbReference type="ARBA" id="ARBA00006219"/>
    </source>
</evidence>